<keyword evidence="2" id="KW-1277">Toxin-antitoxin system</keyword>
<reference evidence="11" key="1">
    <citation type="submission" date="2021-01" db="EMBL/GenBank/DDBJ databases">
        <title>Genomic Encyclopedia of Type Strains, Phase IV (KMG-IV): sequencing the most valuable type-strain genomes for metagenomic binning, comparative biology and taxonomic classification.</title>
        <authorList>
            <person name="Goeker M."/>
        </authorList>
    </citation>
    <scope>NUCLEOTIDE SEQUENCE</scope>
    <source>
        <strain evidence="11">DSM 23230</strain>
    </source>
</reference>
<dbReference type="PANTHER" id="PTHR33571">
    <property type="entry name" value="SSL8005 PROTEIN"/>
    <property type="match status" value="1"/>
</dbReference>
<sequence>MDLNIYENEIQKICEEEDISVMGVFGSVARGEERIDSDINIIIEYNHNDKSLFDLIRLENRLSKLFNREVDLLTENSIKPYIVDNVEKDLRLLKD</sequence>
<dbReference type="RefSeq" id="WP_204701625.1">
    <property type="nucleotide sequence ID" value="NZ_JAFBDQ010000007.1"/>
</dbReference>
<feature type="domain" description="Polymerase nucleotidyl transferase" evidence="10">
    <location>
        <begin position="9"/>
        <end position="92"/>
    </location>
</feature>
<evidence type="ECO:0000256" key="6">
    <source>
        <dbReference type="ARBA" id="ARBA00022741"/>
    </source>
</evidence>
<dbReference type="Gene3D" id="3.30.460.10">
    <property type="entry name" value="Beta Polymerase, domain 2"/>
    <property type="match status" value="1"/>
</dbReference>
<dbReference type="InterPro" id="IPR052038">
    <property type="entry name" value="Type-VII_TA_antitoxin"/>
</dbReference>
<dbReference type="Pfam" id="PF01909">
    <property type="entry name" value="NTP_transf_2"/>
    <property type="match status" value="1"/>
</dbReference>
<dbReference type="Proteomes" id="UP000774000">
    <property type="component" value="Unassembled WGS sequence"/>
</dbReference>
<proteinExistence type="inferred from homology"/>
<evidence type="ECO:0000256" key="8">
    <source>
        <dbReference type="ARBA" id="ARBA00022842"/>
    </source>
</evidence>
<gene>
    <name evidence="11" type="ORF">JOC47_001702</name>
</gene>
<keyword evidence="8" id="KW-0460">Magnesium</keyword>
<dbReference type="InterPro" id="IPR002934">
    <property type="entry name" value="Polymerase_NTP_transf_dom"/>
</dbReference>
<comment type="similarity">
    <text evidence="9">Belongs to the MntA antitoxin family.</text>
</comment>
<evidence type="ECO:0000259" key="10">
    <source>
        <dbReference type="Pfam" id="PF01909"/>
    </source>
</evidence>
<accession>A0A939BS80</accession>
<keyword evidence="3" id="KW-0808">Transferase</keyword>
<evidence type="ECO:0000256" key="3">
    <source>
        <dbReference type="ARBA" id="ARBA00022679"/>
    </source>
</evidence>
<comment type="cofactor">
    <cofactor evidence="1">
        <name>Mg(2+)</name>
        <dbReference type="ChEBI" id="CHEBI:18420"/>
    </cofactor>
</comment>
<evidence type="ECO:0000256" key="5">
    <source>
        <dbReference type="ARBA" id="ARBA00022723"/>
    </source>
</evidence>
<name>A0A939BS80_9FIRM</name>
<evidence type="ECO:0000256" key="1">
    <source>
        <dbReference type="ARBA" id="ARBA00001946"/>
    </source>
</evidence>
<dbReference type="EMBL" id="JAFBDQ010000007">
    <property type="protein sequence ID" value="MBM7556851.1"/>
    <property type="molecule type" value="Genomic_DNA"/>
</dbReference>
<organism evidence="11 12">
    <name type="scientific">Halanaerobacter jeridensis</name>
    <dbReference type="NCBI Taxonomy" id="706427"/>
    <lineage>
        <taxon>Bacteria</taxon>
        <taxon>Bacillati</taxon>
        <taxon>Bacillota</taxon>
        <taxon>Clostridia</taxon>
        <taxon>Halanaerobiales</taxon>
        <taxon>Halobacteroidaceae</taxon>
        <taxon>Halanaerobacter</taxon>
    </lineage>
</organism>
<protein>
    <submittedName>
        <fullName evidence="11">Nucleotidyltransferase</fullName>
    </submittedName>
</protein>
<evidence type="ECO:0000256" key="9">
    <source>
        <dbReference type="ARBA" id="ARBA00038276"/>
    </source>
</evidence>
<dbReference type="GO" id="GO:0005524">
    <property type="term" value="F:ATP binding"/>
    <property type="evidence" value="ECO:0007669"/>
    <property type="project" value="UniProtKB-KW"/>
</dbReference>
<keyword evidence="5" id="KW-0479">Metal-binding</keyword>
<dbReference type="InterPro" id="IPR043519">
    <property type="entry name" value="NT_sf"/>
</dbReference>
<evidence type="ECO:0000313" key="12">
    <source>
        <dbReference type="Proteomes" id="UP000774000"/>
    </source>
</evidence>
<keyword evidence="7" id="KW-0067">ATP-binding</keyword>
<comment type="caution">
    <text evidence="11">The sequence shown here is derived from an EMBL/GenBank/DDBJ whole genome shotgun (WGS) entry which is preliminary data.</text>
</comment>
<dbReference type="PANTHER" id="PTHR33571:SF14">
    <property type="entry name" value="PROTEIN ADENYLYLTRANSFERASE MJ0435-RELATED"/>
    <property type="match status" value="1"/>
</dbReference>
<evidence type="ECO:0000256" key="4">
    <source>
        <dbReference type="ARBA" id="ARBA00022695"/>
    </source>
</evidence>
<keyword evidence="6" id="KW-0547">Nucleotide-binding</keyword>
<evidence type="ECO:0000256" key="7">
    <source>
        <dbReference type="ARBA" id="ARBA00022840"/>
    </source>
</evidence>
<keyword evidence="12" id="KW-1185">Reference proteome</keyword>
<evidence type="ECO:0000256" key="2">
    <source>
        <dbReference type="ARBA" id="ARBA00022649"/>
    </source>
</evidence>
<dbReference type="CDD" id="cd05403">
    <property type="entry name" value="NT_KNTase_like"/>
    <property type="match status" value="1"/>
</dbReference>
<keyword evidence="4" id="KW-0548">Nucleotidyltransferase</keyword>
<evidence type="ECO:0000313" key="11">
    <source>
        <dbReference type="EMBL" id="MBM7556851.1"/>
    </source>
</evidence>
<dbReference type="GO" id="GO:0046872">
    <property type="term" value="F:metal ion binding"/>
    <property type="evidence" value="ECO:0007669"/>
    <property type="project" value="UniProtKB-KW"/>
</dbReference>
<dbReference type="SUPFAM" id="SSF81301">
    <property type="entry name" value="Nucleotidyltransferase"/>
    <property type="match status" value="1"/>
</dbReference>
<dbReference type="GO" id="GO:0016779">
    <property type="term" value="F:nucleotidyltransferase activity"/>
    <property type="evidence" value="ECO:0007669"/>
    <property type="project" value="UniProtKB-KW"/>
</dbReference>
<dbReference type="AlphaFoldDB" id="A0A939BS80"/>